<evidence type="ECO:0000256" key="2">
    <source>
        <dbReference type="ARBA" id="ARBA00022679"/>
    </source>
</evidence>
<accession>A0A1I0UYZ3</accession>
<dbReference type="GO" id="GO:0009103">
    <property type="term" value="P:lipopolysaccharide biosynthetic process"/>
    <property type="evidence" value="ECO:0007669"/>
    <property type="project" value="TreeGrafter"/>
</dbReference>
<sequence>MTVEQCWQRVPGGSATYLVELAAALSARDDVRVTGLRAAHRPGSRPDPEPPVPVRSAALPRVALYEAWNRTRLPRAEWAVPGADVVHATTWAVPGTRRPLVVTVHDLAFLRDPALFTPRGVRFFTDALARVRDEAAVVLVPSQATADDCAAHGIEPARVVVVPHGAPGWTVTSADVARVRARYGLPERYVLWCGTHEPRKNLPGLLRAWELLAPQEPDLHLVLVGPRGWGDDGAAAGADLPRVHAPGRLPAGDLPAAYAAAEAFCFPSTWEGFGLPVLEAMSTGTPVVTSAGTAMAEVVGDHAGLLVDPLDPAAVAAAVQDAVGPRHEVLSGAARRRAQGYSWTATAATTRAAYATAAGRTGIA</sequence>
<dbReference type="Proteomes" id="UP000199012">
    <property type="component" value="Unassembled WGS sequence"/>
</dbReference>
<keyword evidence="5" id="KW-1185">Reference proteome</keyword>
<reference evidence="4 5" key="1">
    <citation type="submission" date="2016-10" db="EMBL/GenBank/DDBJ databases">
        <authorList>
            <person name="de Groot N.N."/>
        </authorList>
    </citation>
    <scope>NUCLEOTIDE SEQUENCE [LARGE SCALE GENOMIC DNA]</scope>
    <source>
        <strain evidence="4 5">CGMCC 4.6945</strain>
    </source>
</reference>
<feature type="domain" description="Glycosyltransferase subfamily 4-like N-terminal" evidence="3">
    <location>
        <begin position="11"/>
        <end position="165"/>
    </location>
</feature>
<dbReference type="InterPro" id="IPR028098">
    <property type="entry name" value="Glyco_trans_4-like_N"/>
</dbReference>
<dbReference type="Gene3D" id="3.40.50.2000">
    <property type="entry name" value="Glycogen Phosphorylase B"/>
    <property type="match status" value="2"/>
</dbReference>
<dbReference type="PANTHER" id="PTHR46401">
    <property type="entry name" value="GLYCOSYLTRANSFERASE WBBK-RELATED"/>
    <property type="match status" value="1"/>
</dbReference>
<dbReference type="PANTHER" id="PTHR46401:SF2">
    <property type="entry name" value="GLYCOSYLTRANSFERASE WBBK-RELATED"/>
    <property type="match status" value="1"/>
</dbReference>
<dbReference type="AlphaFoldDB" id="A0A1I0UYZ3"/>
<dbReference type="EMBL" id="FOKA01000001">
    <property type="protein sequence ID" value="SFA69261.1"/>
    <property type="molecule type" value="Genomic_DNA"/>
</dbReference>
<name>A0A1I0UYZ3_9CELL</name>
<dbReference type="Pfam" id="PF13439">
    <property type="entry name" value="Glyco_transf_4"/>
    <property type="match status" value="1"/>
</dbReference>
<dbReference type="STRING" id="988821.SAMN05421867_10129"/>
<gene>
    <name evidence="4" type="ORF">SAMN05421867_10129</name>
</gene>
<dbReference type="GO" id="GO:0016757">
    <property type="term" value="F:glycosyltransferase activity"/>
    <property type="evidence" value="ECO:0007669"/>
    <property type="project" value="UniProtKB-KW"/>
</dbReference>
<evidence type="ECO:0000313" key="5">
    <source>
        <dbReference type="Proteomes" id="UP000199012"/>
    </source>
</evidence>
<protein>
    <submittedName>
        <fullName evidence="4">Glycosyltransferase involved in cell wall bisynthesis</fullName>
    </submittedName>
</protein>
<evidence type="ECO:0000256" key="1">
    <source>
        <dbReference type="ARBA" id="ARBA00022676"/>
    </source>
</evidence>
<organism evidence="4 5">
    <name type="scientific">Cellulomonas marina</name>
    <dbReference type="NCBI Taxonomy" id="988821"/>
    <lineage>
        <taxon>Bacteria</taxon>
        <taxon>Bacillati</taxon>
        <taxon>Actinomycetota</taxon>
        <taxon>Actinomycetes</taxon>
        <taxon>Micrococcales</taxon>
        <taxon>Cellulomonadaceae</taxon>
        <taxon>Cellulomonas</taxon>
    </lineage>
</organism>
<proteinExistence type="predicted"/>
<dbReference type="Pfam" id="PF13692">
    <property type="entry name" value="Glyco_trans_1_4"/>
    <property type="match status" value="1"/>
</dbReference>
<dbReference type="CDD" id="cd03809">
    <property type="entry name" value="GT4_MtfB-like"/>
    <property type="match status" value="1"/>
</dbReference>
<dbReference type="SUPFAM" id="SSF53756">
    <property type="entry name" value="UDP-Glycosyltransferase/glycogen phosphorylase"/>
    <property type="match status" value="1"/>
</dbReference>
<keyword evidence="1" id="KW-0328">Glycosyltransferase</keyword>
<evidence type="ECO:0000259" key="3">
    <source>
        <dbReference type="Pfam" id="PF13439"/>
    </source>
</evidence>
<keyword evidence="2 4" id="KW-0808">Transferase</keyword>
<evidence type="ECO:0000313" key="4">
    <source>
        <dbReference type="EMBL" id="SFA69261.1"/>
    </source>
</evidence>